<dbReference type="PROSITE" id="PS50158">
    <property type="entry name" value="ZF_CCHC"/>
    <property type="match status" value="1"/>
</dbReference>
<dbReference type="EMBL" id="KV878691">
    <property type="protein sequence ID" value="OJJ68067.1"/>
    <property type="molecule type" value="Genomic_DNA"/>
</dbReference>
<dbReference type="OMA" id="DIARTHR"/>
<dbReference type="GO" id="GO:0003676">
    <property type="term" value="F:nucleic acid binding"/>
    <property type="evidence" value="ECO:0007669"/>
    <property type="project" value="InterPro"/>
</dbReference>
<dbReference type="RefSeq" id="XP_067475316.1">
    <property type="nucleotide sequence ID" value="XM_067628993.1"/>
</dbReference>
<dbReference type="Proteomes" id="UP000184499">
    <property type="component" value="Unassembled WGS sequence"/>
</dbReference>
<evidence type="ECO:0000313" key="3">
    <source>
        <dbReference type="EMBL" id="OJJ68067.1"/>
    </source>
</evidence>
<dbReference type="Gene3D" id="4.10.60.10">
    <property type="entry name" value="Zinc finger, CCHC-type"/>
    <property type="match status" value="1"/>
</dbReference>
<gene>
    <name evidence="3" type="ORF">ASPBRDRAFT_68298</name>
</gene>
<dbReference type="GeneID" id="93581481"/>
<name>A0A1L9U8P0_ASPBC</name>
<evidence type="ECO:0000259" key="2">
    <source>
        <dbReference type="PROSITE" id="PS50158"/>
    </source>
</evidence>
<evidence type="ECO:0000256" key="1">
    <source>
        <dbReference type="PROSITE-ProRule" id="PRU00047"/>
    </source>
</evidence>
<dbReference type="OrthoDB" id="4507328at2759"/>
<accession>A0A1L9U8P0</accession>
<keyword evidence="4" id="KW-1185">Reference proteome</keyword>
<protein>
    <recommendedName>
        <fullName evidence="2">CCHC-type domain-containing protein</fullName>
    </recommendedName>
</protein>
<dbReference type="SUPFAM" id="SSF57756">
    <property type="entry name" value="Retrovirus zinc finger-like domains"/>
    <property type="match status" value="1"/>
</dbReference>
<keyword evidence="1" id="KW-0479">Metal-binding</keyword>
<dbReference type="GO" id="GO:0008270">
    <property type="term" value="F:zinc ion binding"/>
    <property type="evidence" value="ECO:0007669"/>
    <property type="project" value="UniProtKB-KW"/>
</dbReference>
<dbReference type="Pfam" id="PF00098">
    <property type="entry name" value="zf-CCHC"/>
    <property type="match status" value="1"/>
</dbReference>
<feature type="domain" description="CCHC-type" evidence="2">
    <location>
        <begin position="338"/>
        <end position="353"/>
    </location>
</feature>
<sequence>MASRATEWPILAASAKKSEHPQERAMDLQHDANALLRHLDVSKGSRVPKPIVDHIKNMQDFLVDLLKNPPGRSWWQGHEALHAEIKALRQSMEERLHSLEIASKGPTTFPANIRSWANIAAQGGAPPVASRSGSRSSGIPPSELMEEAQLIVKLGDPDGVLRYRRMISKEILAKAEKARIQVCQAEASPPLAAAKFVAARQLRSGDLSLTLRSAAEAEAARNHPAWASKLWKGATIRTPTWGVVVHGVQVKSVDLTRPEGVIKALLTDNAFRWGDAQISHVGWLASGLQGPTGRKSSALVVEFASPITANAAIEYGVLWDSEILQAVKYDRLMRIRQCYNCQKYGHIGSACPNKAICVHCAEHHQTLGSARLTRGYVPA</sequence>
<dbReference type="STRING" id="767769.A0A1L9U8P0"/>
<keyword evidence="1" id="KW-0863">Zinc-finger</keyword>
<dbReference type="VEuPathDB" id="FungiDB:ASPBRDRAFT_68298"/>
<keyword evidence="1" id="KW-0862">Zinc</keyword>
<dbReference type="InterPro" id="IPR001878">
    <property type="entry name" value="Znf_CCHC"/>
</dbReference>
<organism evidence="3 4">
    <name type="scientific">Aspergillus brasiliensis (strain CBS 101740 / IMI 381727 / IBT 21946)</name>
    <dbReference type="NCBI Taxonomy" id="767769"/>
    <lineage>
        <taxon>Eukaryota</taxon>
        <taxon>Fungi</taxon>
        <taxon>Dikarya</taxon>
        <taxon>Ascomycota</taxon>
        <taxon>Pezizomycotina</taxon>
        <taxon>Eurotiomycetes</taxon>
        <taxon>Eurotiomycetidae</taxon>
        <taxon>Eurotiales</taxon>
        <taxon>Aspergillaceae</taxon>
        <taxon>Aspergillus</taxon>
        <taxon>Aspergillus subgen. Circumdati</taxon>
    </lineage>
</organism>
<dbReference type="AlphaFoldDB" id="A0A1L9U8P0"/>
<dbReference type="InterPro" id="IPR036875">
    <property type="entry name" value="Znf_CCHC_sf"/>
</dbReference>
<reference evidence="4" key="1">
    <citation type="journal article" date="2017" name="Genome Biol.">
        <title>Comparative genomics reveals high biological diversity and specific adaptations in the industrially and medically important fungal genus Aspergillus.</title>
        <authorList>
            <person name="de Vries R.P."/>
            <person name="Riley R."/>
            <person name="Wiebenga A."/>
            <person name="Aguilar-Osorio G."/>
            <person name="Amillis S."/>
            <person name="Uchima C.A."/>
            <person name="Anderluh G."/>
            <person name="Asadollahi M."/>
            <person name="Askin M."/>
            <person name="Barry K."/>
            <person name="Battaglia E."/>
            <person name="Bayram O."/>
            <person name="Benocci T."/>
            <person name="Braus-Stromeyer S.A."/>
            <person name="Caldana C."/>
            <person name="Canovas D."/>
            <person name="Cerqueira G.C."/>
            <person name="Chen F."/>
            <person name="Chen W."/>
            <person name="Choi C."/>
            <person name="Clum A."/>
            <person name="Dos Santos R.A."/>
            <person name="Damasio A.R."/>
            <person name="Diallinas G."/>
            <person name="Emri T."/>
            <person name="Fekete E."/>
            <person name="Flipphi M."/>
            <person name="Freyberg S."/>
            <person name="Gallo A."/>
            <person name="Gournas C."/>
            <person name="Habgood R."/>
            <person name="Hainaut M."/>
            <person name="Harispe M.L."/>
            <person name="Henrissat B."/>
            <person name="Hilden K.S."/>
            <person name="Hope R."/>
            <person name="Hossain A."/>
            <person name="Karabika E."/>
            <person name="Karaffa L."/>
            <person name="Karanyi Z."/>
            <person name="Krasevec N."/>
            <person name="Kuo A."/>
            <person name="Kusch H."/>
            <person name="LaButti K."/>
            <person name="Lagendijk E.L."/>
            <person name="Lapidus A."/>
            <person name="Levasseur A."/>
            <person name="Lindquist E."/>
            <person name="Lipzen A."/>
            <person name="Logrieco A.F."/>
            <person name="MacCabe A."/>
            <person name="Maekelae M.R."/>
            <person name="Malavazi I."/>
            <person name="Melin P."/>
            <person name="Meyer V."/>
            <person name="Mielnichuk N."/>
            <person name="Miskei M."/>
            <person name="Molnar A.P."/>
            <person name="Mule G."/>
            <person name="Ngan C.Y."/>
            <person name="Orejas M."/>
            <person name="Orosz E."/>
            <person name="Ouedraogo J.P."/>
            <person name="Overkamp K.M."/>
            <person name="Park H.-S."/>
            <person name="Perrone G."/>
            <person name="Piumi F."/>
            <person name="Punt P.J."/>
            <person name="Ram A.F."/>
            <person name="Ramon A."/>
            <person name="Rauscher S."/>
            <person name="Record E."/>
            <person name="Riano-Pachon D.M."/>
            <person name="Robert V."/>
            <person name="Roehrig J."/>
            <person name="Ruller R."/>
            <person name="Salamov A."/>
            <person name="Salih N.S."/>
            <person name="Samson R.A."/>
            <person name="Sandor E."/>
            <person name="Sanguinetti M."/>
            <person name="Schuetze T."/>
            <person name="Sepcic K."/>
            <person name="Shelest E."/>
            <person name="Sherlock G."/>
            <person name="Sophianopoulou V."/>
            <person name="Squina F.M."/>
            <person name="Sun H."/>
            <person name="Susca A."/>
            <person name="Todd R.B."/>
            <person name="Tsang A."/>
            <person name="Unkles S.E."/>
            <person name="van de Wiele N."/>
            <person name="van Rossen-Uffink D."/>
            <person name="Oliveira J.V."/>
            <person name="Vesth T.C."/>
            <person name="Visser J."/>
            <person name="Yu J.-H."/>
            <person name="Zhou M."/>
            <person name="Andersen M.R."/>
            <person name="Archer D.B."/>
            <person name="Baker S.E."/>
            <person name="Benoit I."/>
            <person name="Brakhage A.A."/>
            <person name="Braus G.H."/>
            <person name="Fischer R."/>
            <person name="Frisvad J.C."/>
            <person name="Goldman G.H."/>
            <person name="Houbraken J."/>
            <person name="Oakley B."/>
            <person name="Pocsi I."/>
            <person name="Scazzocchio C."/>
            <person name="Seiboth B."/>
            <person name="vanKuyk P.A."/>
            <person name="Wortman J."/>
            <person name="Dyer P.S."/>
            <person name="Grigoriev I.V."/>
        </authorList>
    </citation>
    <scope>NUCLEOTIDE SEQUENCE [LARGE SCALE GENOMIC DNA]</scope>
    <source>
        <strain evidence="4">CBS 101740 / IMI 381727 / IBT 21946</strain>
    </source>
</reference>
<proteinExistence type="predicted"/>
<evidence type="ECO:0000313" key="4">
    <source>
        <dbReference type="Proteomes" id="UP000184499"/>
    </source>
</evidence>